<protein>
    <recommendedName>
        <fullName evidence="2">GGDEF domain-containing protein</fullName>
    </recommendedName>
</protein>
<keyword evidence="4" id="KW-1185">Reference proteome</keyword>
<dbReference type="AlphaFoldDB" id="A0A0R2C8F7"/>
<evidence type="ECO:0000313" key="4">
    <source>
        <dbReference type="Proteomes" id="UP000051576"/>
    </source>
</evidence>
<feature type="transmembrane region" description="Helical" evidence="1">
    <location>
        <begin position="64"/>
        <end position="88"/>
    </location>
</feature>
<dbReference type="STRING" id="1133569.FD21_GL000226"/>
<dbReference type="PANTHER" id="PTHR45138">
    <property type="entry name" value="REGULATORY COMPONENTS OF SENSORY TRANSDUCTION SYSTEM"/>
    <property type="match status" value="1"/>
</dbReference>
<dbReference type="PROSITE" id="PS50887">
    <property type="entry name" value="GGDEF"/>
    <property type="match status" value="1"/>
</dbReference>
<evidence type="ECO:0000313" key="3">
    <source>
        <dbReference type="EMBL" id="KRM83891.1"/>
    </source>
</evidence>
<accession>A0A0R2C8F7</accession>
<dbReference type="NCBIfam" id="TIGR00254">
    <property type="entry name" value="GGDEF"/>
    <property type="match status" value="1"/>
</dbReference>
<feature type="transmembrane region" description="Helical" evidence="1">
    <location>
        <begin position="40"/>
        <end position="58"/>
    </location>
</feature>
<evidence type="ECO:0000259" key="2">
    <source>
        <dbReference type="PROSITE" id="PS50887"/>
    </source>
</evidence>
<feature type="domain" description="GGDEF" evidence="2">
    <location>
        <begin position="129"/>
        <end position="265"/>
    </location>
</feature>
<dbReference type="Gene3D" id="3.30.70.270">
    <property type="match status" value="1"/>
</dbReference>
<keyword evidence="1" id="KW-0472">Membrane</keyword>
<organism evidence="3 4">
    <name type="scientific">Liquorilactobacillus vini DSM 20605</name>
    <dbReference type="NCBI Taxonomy" id="1133569"/>
    <lineage>
        <taxon>Bacteria</taxon>
        <taxon>Bacillati</taxon>
        <taxon>Bacillota</taxon>
        <taxon>Bacilli</taxon>
        <taxon>Lactobacillales</taxon>
        <taxon>Lactobacillaceae</taxon>
        <taxon>Liquorilactobacillus</taxon>
    </lineage>
</organism>
<evidence type="ECO:0000256" key="1">
    <source>
        <dbReference type="SAM" id="Phobius"/>
    </source>
</evidence>
<dbReference type="InterPro" id="IPR043128">
    <property type="entry name" value="Rev_trsase/Diguanyl_cyclase"/>
</dbReference>
<keyword evidence="1" id="KW-0812">Transmembrane</keyword>
<dbReference type="InterPro" id="IPR000160">
    <property type="entry name" value="GGDEF_dom"/>
</dbReference>
<reference evidence="3 4" key="1">
    <citation type="journal article" date="2015" name="Genome Announc.">
        <title>Expanding the biotechnology potential of lactobacilli through comparative genomics of 213 strains and associated genera.</title>
        <authorList>
            <person name="Sun Z."/>
            <person name="Harris H.M."/>
            <person name="McCann A."/>
            <person name="Guo C."/>
            <person name="Argimon S."/>
            <person name="Zhang W."/>
            <person name="Yang X."/>
            <person name="Jeffery I.B."/>
            <person name="Cooney J.C."/>
            <person name="Kagawa T.F."/>
            <person name="Liu W."/>
            <person name="Song Y."/>
            <person name="Salvetti E."/>
            <person name="Wrobel A."/>
            <person name="Rasinkangas P."/>
            <person name="Parkhill J."/>
            <person name="Rea M.C."/>
            <person name="O'Sullivan O."/>
            <person name="Ritari J."/>
            <person name="Douillard F.P."/>
            <person name="Paul Ross R."/>
            <person name="Yang R."/>
            <person name="Briner A.E."/>
            <person name="Felis G.E."/>
            <person name="de Vos W.M."/>
            <person name="Barrangou R."/>
            <person name="Klaenhammer T.R."/>
            <person name="Caufield P.W."/>
            <person name="Cui Y."/>
            <person name="Zhang H."/>
            <person name="O'Toole P.W."/>
        </authorList>
    </citation>
    <scope>NUCLEOTIDE SEQUENCE [LARGE SCALE GENOMIC DNA]</scope>
    <source>
        <strain evidence="3 4">DSM 20605</strain>
    </source>
</reference>
<dbReference type="GO" id="GO:0052621">
    <property type="term" value="F:diguanylate cyclase activity"/>
    <property type="evidence" value="ECO:0007669"/>
    <property type="project" value="TreeGrafter"/>
</dbReference>
<dbReference type="CDD" id="cd01949">
    <property type="entry name" value="GGDEF"/>
    <property type="match status" value="1"/>
</dbReference>
<comment type="caution">
    <text evidence="3">The sequence shown here is derived from an EMBL/GenBank/DDBJ whole genome shotgun (WGS) entry which is preliminary data.</text>
</comment>
<dbReference type="SUPFAM" id="SSF55073">
    <property type="entry name" value="Nucleotide cyclase"/>
    <property type="match status" value="1"/>
</dbReference>
<proteinExistence type="predicted"/>
<keyword evidence="1" id="KW-1133">Transmembrane helix</keyword>
<gene>
    <name evidence="3" type="ORF">FD21_GL000226</name>
</gene>
<dbReference type="PANTHER" id="PTHR45138:SF9">
    <property type="entry name" value="DIGUANYLATE CYCLASE DGCM-RELATED"/>
    <property type="match status" value="1"/>
</dbReference>
<dbReference type="Pfam" id="PF00990">
    <property type="entry name" value="GGDEF"/>
    <property type="match status" value="1"/>
</dbReference>
<name>A0A0R2C8F7_9LACO</name>
<dbReference type="eggNOG" id="COG3706">
    <property type="taxonomic scope" value="Bacteria"/>
</dbReference>
<dbReference type="EMBL" id="AYYX01000112">
    <property type="protein sequence ID" value="KRM83891.1"/>
    <property type="molecule type" value="Genomic_DNA"/>
</dbReference>
<sequence length="268" mass="31011">MIDKKSVIGPLIAEIIGGLLILGCCYLLERMKINSFQKLIWAMFIGNVVPVIIFWPPYFSLVKLSIVVFFLLLGTFLIMLWTILYFHYKNETAQRKKELDYENTHDQLTTLRNYRAFLRFINRSEKDDSIHTVLMFDIDNFKKINDHYGHLEGNKILKFFAQNLKQTFTEDFAKARLFRFGGEEFCVTIEAGAPGECYLAANKLKQLLKKTPFITENNIEVKLTFSSGIAQMDQFNDIHAAIREADAALYQAKNNGRDQIVISQNQQN</sequence>
<dbReference type="SMART" id="SM00267">
    <property type="entry name" value="GGDEF"/>
    <property type="match status" value="1"/>
</dbReference>
<dbReference type="Proteomes" id="UP000051576">
    <property type="component" value="Unassembled WGS sequence"/>
</dbReference>
<dbReference type="PATRIC" id="fig|1133569.4.peg.236"/>
<dbReference type="InterPro" id="IPR029787">
    <property type="entry name" value="Nucleotide_cyclase"/>
</dbReference>
<feature type="transmembrane region" description="Helical" evidence="1">
    <location>
        <begin position="6"/>
        <end position="28"/>
    </location>
</feature>
<dbReference type="InterPro" id="IPR050469">
    <property type="entry name" value="Diguanylate_Cyclase"/>
</dbReference>